<feature type="non-terminal residue" evidence="2">
    <location>
        <position position="281"/>
    </location>
</feature>
<feature type="compositionally biased region" description="Basic residues" evidence="1">
    <location>
        <begin position="111"/>
        <end position="123"/>
    </location>
</feature>
<proteinExistence type="predicted"/>
<accession>A0A6J4IT84</accession>
<reference evidence="2" key="1">
    <citation type="submission" date="2020-02" db="EMBL/GenBank/DDBJ databases">
        <authorList>
            <person name="Meier V. D."/>
        </authorList>
    </citation>
    <scope>NUCLEOTIDE SEQUENCE</scope>
    <source>
        <strain evidence="2">AVDCRST_MAG52</strain>
    </source>
</reference>
<protein>
    <submittedName>
        <fullName evidence="2">Uncharacterized protein</fullName>
    </submittedName>
</protein>
<feature type="compositionally biased region" description="Basic residues" evidence="1">
    <location>
        <begin position="204"/>
        <end position="213"/>
    </location>
</feature>
<feature type="compositionally biased region" description="Basic and acidic residues" evidence="1">
    <location>
        <begin position="65"/>
        <end position="76"/>
    </location>
</feature>
<feature type="non-terminal residue" evidence="2">
    <location>
        <position position="1"/>
    </location>
</feature>
<feature type="compositionally biased region" description="Basic residues" evidence="1">
    <location>
        <begin position="148"/>
        <end position="161"/>
    </location>
</feature>
<evidence type="ECO:0000313" key="2">
    <source>
        <dbReference type="EMBL" id="CAA9258591.1"/>
    </source>
</evidence>
<evidence type="ECO:0000256" key="1">
    <source>
        <dbReference type="SAM" id="MobiDB-lite"/>
    </source>
</evidence>
<gene>
    <name evidence="2" type="ORF">AVDCRST_MAG52-2549</name>
</gene>
<feature type="compositionally biased region" description="Basic residues" evidence="1">
    <location>
        <begin position="19"/>
        <end position="63"/>
    </location>
</feature>
<dbReference type="EMBL" id="CADCTN010000178">
    <property type="protein sequence ID" value="CAA9258591.1"/>
    <property type="molecule type" value="Genomic_DNA"/>
</dbReference>
<feature type="compositionally biased region" description="Basic and acidic residues" evidence="1">
    <location>
        <begin position="162"/>
        <end position="172"/>
    </location>
</feature>
<organism evidence="2">
    <name type="scientific">uncultured Blastococcus sp</name>
    <dbReference type="NCBI Taxonomy" id="217144"/>
    <lineage>
        <taxon>Bacteria</taxon>
        <taxon>Bacillati</taxon>
        <taxon>Actinomycetota</taxon>
        <taxon>Actinomycetes</taxon>
        <taxon>Geodermatophilales</taxon>
        <taxon>Geodermatophilaceae</taxon>
        <taxon>Blastococcus</taxon>
        <taxon>environmental samples</taxon>
    </lineage>
</organism>
<name>A0A6J4IT84_9ACTN</name>
<feature type="region of interest" description="Disordered" evidence="1">
    <location>
        <begin position="1"/>
        <end position="281"/>
    </location>
</feature>
<sequence length="281" mass="31207">ESWSHRTRPDRQRGGTLPRARRPSRGSVRRAQRRSRAAGRRTRHGRLARRGRRRVRRRHRLGRRCSSDHRRPERARGRAVRGGRGGEHRAGRDRLARPAGPDPGADQCCRRIARRLRGRRRAGRRSEGADLPGRRDRCRARAGAPGARRVRQVCRTRRRPRDGHGGEDHPQRDPAPLSHGGLRGRRAGKSRWTGCGAPGADRRQQRRHRRRPSSLHDAAGPDVDLRGDVAPCGSAGGHGQGHRRSARACPLPRSVLAGPGTRPRPSAAGRRVSPGSAGRAM</sequence>
<dbReference type="AlphaFoldDB" id="A0A6J4IT84"/>
<feature type="compositionally biased region" description="Basic and acidic residues" evidence="1">
    <location>
        <begin position="84"/>
        <end position="96"/>
    </location>
</feature>
<feature type="compositionally biased region" description="Basic and acidic residues" evidence="1">
    <location>
        <begin position="124"/>
        <end position="135"/>
    </location>
</feature>